<dbReference type="EMBL" id="JAKIKT010000001">
    <property type="protein sequence ID" value="MCL2912219.1"/>
    <property type="molecule type" value="Genomic_DNA"/>
</dbReference>
<dbReference type="SUPFAM" id="SSF49503">
    <property type="entry name" value="Cupredoxins"/>
    <property type="match status" value="1"/>
</dbReference>
<gene>
    <name evidence="1" type="ORF">L2725_00235</name>
</gene>
<dbReference type="Gene3D" id="2.60.40.420">
    <property type="entry name" value="Cupredoxins - blue copper proteins"/>
    <property type="match status" value="1"/>
</dbReference>
<accession>A0ABT0N1A1</accession>
<name>A0ABT0N1A1_9GAMM</name>
<sequence>MAQKDITVTVTLDEAGVPLFTYNPPGTVVVTEENTEIIYSLDDQTGKGLSFAGASFANPFDGVIDSVSVTPNILTLHDSDQVNGQTGFRLLFKIEGQTLLLNSPDPVVIDKKRTA</sequence>
<evidence type="ECO:0000313" key="2">
    <source>
        <dbReference type="Proteomes" id="UP001202831"/>
    </source>
</evidence>
<dbReference type="Proteomes" id="UP001202831">
    <property type="component" value="Unassembled WGS sequence"/>
</dbReference>
<proteinExistence type="predicted"/>
<comment type="caution">
    <text evidence="1">The sequence shown here is derived from an EMBL/GenBank/DDBJ whole genome shotgun (WGS) entry which is preliminary data.</text>
</comment>
<dbReference type="Pfam" id="PF08985">
    <property type="entry name" value="DP-EP"/>
    <property type="match status" value="1"/>
</dbReference>
<dbReference type="InterPro" id="IPR008972">
    <property type="entry name" value="Cupredoxin"/>
</dbReference>
<dbReference type="InterPro" id="IPR015078">
    <property type="entry name" value="DP-EP"/>
</dbReference>
<organism evidence="1 2">
    <name type="scientific">Shewanella corallii</name>
    <dbReference type="NCBI Taxonomy" id="560080"/>
    <lineage>
        <taxon>Bacteria</taxon>
        <taxon>Pseudomonadati</taxon>
        <taxon>Pseudomonadota</taxon>
        <taxon>Gammaproteobacteria</taxon>
        <taxon>Alteromonadales</taxon>
        <taxon>Shewanellaceae</taxon>
        <taxon>Shewanella</taxon>
    </lineage>
</organism>
<protein>
    <submittedName>
        <fullName evidence="1">DP-EP family protein</fullName>
    </submittedName>
</protein>
<evidence type="ECO:0000313" key="1">
    <source>
        <dbReference type="EMBL" id="MCL2912219.1"/>
    </source>
</evidence>
<reference evidence="1 2" key="1">
    <citation type="submission" date="2022-01" db="EMBL/GenBank/DDBJ databases">
        <title>Whole genome-based taxonomy of the Shewanellaceae.</title>
        <authorList>
            <person name="Martin-Rodriguez A.J."/>
        </authorList>
    </citation>
    <scope>NUCLEOTIDE SEQUENCE [LARGE SCALE GENOMIC DNA]</scope>
    <source>
        <strain evidence="1 2">DSM 21332</strain>
    </source>
</reference>
<dbReference type="RefSeq" id="WP_249247006.1">
    <property type="nucleotide sequence ID" value="NZ_JAKIKT010000001.1"/>
</dbReference>
<keyword evidence="2" id="KW-1185">Reference proteome</keyword>